<dbReference type="InterPro" id="IPR007325">
    <property type="entry name" value="KFase/CYL"/>
</dbReference>
<dbReference type="PANTHER" id="PTHR31118">
    <property type="entry name" value="CYCLASE-LIKE PROTEIN 2"/>
    <property type="match status" value="1"/>
</dbReference>
<dbReference type="Gene3D" id="3.50.30.50">
    <property type="entry name" value="Putative cyclase"/>
    <property type="match status" value="1"/>
</dbReference>
<dbReference type="STRING" id="1637975.AN957_04115"/>
<comment type="caution">
    <text evidence="1">The sequence shown here is derived from an EMBL/GenBank/DDBJ whole genome shotgun (WGS) entry which is preliminary data.</text>
</comment>
<dbReference type="AlphaFoldDB" id="A0A0Q3QJZ6"/>
<sequence length="252" mass="28728">MSNELTKVSNELLQAIQLLKEKEWVDLTHTFGPGSPHFSAFDSAEFQTLFNHDDGFFAQSFKFAGQYGTHIDAPIHFVRNTRYLDEVGLKELVLPLVVIDRSKEAALNNDFTLTVDDIYGFEEVYGKIEEGSFVALRTDWSKRWPDREAFENKDDDGQNHAPGWSVDALRFLIEERKIKAIGHETFDTDSSIDYQKNGKLLAEYYILEQDTYQIELLTNLDKIPAKGAVIFNIVPKPEKASGFPVRSFAILP</sequence>
<proteinExistence type="predicted"/>
<dbReference type="RefSeq" id="WP_056682467.1">
    <property type="nucleotide sequence ID" value="NZ_CP041305.1"/>
</dbReference>
<dbReference type="Proteomes" id="UP000050996">
    <property type="component" value="Unassembled WGS sequence"/>
</dbReference>
<dbReference type="InterPro" id="IPR037175">
    <property type="entry name" value="KFase_sf"/>
</dbReference>
<name>A0A0Q3QJZ6_9BACI</name>
<organism evidence="1 2">
    <name type="scientific">Cytobacillus solani</name>
    <dbReference type="NCBI Taxonomy" id="1637975"/>
    <lineage>
        <taxon>Bacteria</taxon>
        <taxon>Bacillati</taxon>
        <taxon>Bacillota</taxon>
        <taxon>Bacilli</taxon>
        <taxon>Bacillales</taxon>
        <taxon>Bacillaceae</taxon>
        <taxon>Cytobacillus</taxon>
    </lineage>
</organism>
<dbReference type="PATRIC" id="fig|1637975.4.peg.502"/>
<dbReference type="EMBL" id="LJIX01000006">
    <property type="protein sequence ID" value="KQL17872.1"/>
    <property type="molecule type" value="Genomic_DNA"/>
</dbReference>
<protein>
    <submittedName>
        <fullName evidence="1">Cyclase</fullName>
    </submittedName>
</protein>
<gene>
    <name evidence="1" type="ORF">AN957_04115</name>
</gene>
<dbReference type="GO" id="GO:0004061">
    <property type="term" value="F:arylformamidase activity"/>
    <property type="evidence" value="ECO:0007669"/>
    <property type="project" value="InterPro"/>
</dbReference>
<dbReference type="PANTHER" id="PTHR31118:SF12">
    <property type="entry name" value="CYCLASE-LIKE PROTEIN 2"/>
    <property type="match status" value="1"/>
</dbReference>
<reference evidence="1 2" key="1">
    <citation type="submission" date="2015-09" db="EMBL/GenBank/DDBJ databases">
        <title>Genome sequencing project for genomic taxonomy and phylogenomics of Bacillus-like bacteria.</title>
        <authorList>
            <person name="Liu B."/>
            <person name="Wang J."/>
            <person name="Zhu Y."/>
            <person name="Liu G."/>
            <person name="Chen Q."/>
            <person name="Chen Z."/>
            <person name="Lan J."/>
            <person name="Che J."/>
            <person name="Ge C."/>
            <person name="Shi H."/>
            <person name="Pan Z."/>
            <person name="Liu X."/>
        </authorList>
    </citation>
    <scope>NUCLEOTIDE SEQUENCE [LARGE SCALE GENOMIC DNA]</scope>
    <source>
        <strain evidence="1 2">FJAT-18043</strain>
    </source>
</reference>
<dbReference type="SUPFAM" id="SSF102198">
    <property type="entry name" value="Putative cyclase"/>
    <property type="match status" value="1"/>
</dbReference>
<evidence type="ECO:0000313" key="2">
    <source>
        <dbReference type="Proteomes" id="UP000050996"/>
    </source>
</evidence>
<evidence type="ECO:0000313" key="1">
    <source>
        <dbReference type="EMBL" id="KQL17872.1"/>
    </source>
</evidence>
<keyword evidence="2" id="KW-1185">Reference proteome</keyword>
<dbReference type="Pfam" id="PF04199">
    <property type="entry name" value="Cyclase"/>
    <property type="match status" value="1"/>
</dbReference>
<dbReference type="GO" id="GO:0019441">
    <property type="term" value="P:L-tryptophan catabolic process to kynurenine"/>
    <property type="evidence" value="ECO:0007669"/>
    <property type="project" value="InterPro"/>
</dbReference>
<accession>A0A0Q3QJZ6</accession>